<dbReference type="SUPFAM" id="SSF53850">
    <property type="entry name" value="Periplasmic binding protein-like II"/>
    <property type="match status" value="1"/>
</dbReference>
<dbReference type="EMBL" id="SULI01000005">
    <property type="protein sequence ID" value="TKZ21362.1"/>
    <property type="molecule type" value="Genomic_DNA"/>
</dbReference>
<dbReference type="InterPro" id="IPR036390">
    <property type="entry name" value="WH_DNA-bd_sf"/>
</dbReference>
<feature type="domain" description="HTH lysR-type" evidence="5">
    <location>
        <begin position="5"/>
        <end position="62"/>
    </location>
</feature>
<name>A0A4U7N665_9RHOB</name>
<keyword evidence="2" id="KW-0805">Transcription regulation</keyword>
<dbReference type="Gene3D" id="1.10.10.10">
    <property type="entry name" value="Winged helix-like DNA-binding domain superfamily/Winged helix DNA-binding domain"/>
    <property type="match status" value="1"/>
</dbReference>
<comment type="similarity">
    <text evidence="1">Belongs to the LysR transcriptional regulatory family.</text>
</comment>
<dbReference type="PANTHER" id="PTHR30537">
    <property type="entry name" value="HTH-TYPE TRANSCRIPTIONAL REGULATOR"/>
    <property type="match status" value="1"/>
</dbReference>
<reference evidence="6 7" key="1">
    <citation type="submission" date="2019-04" db="EMBL/GenBank/DDBJ databases">
        <title>Genome sequence of Pelagicola litoralis CL-ES2.</title>
        <authorList>
            <person name="Cao J."/>
        </authorList>
    </citation>
    <scope>NUCLEOTIDE SEQUENCE [LARGE SCALE GENOMIC DNA]</scope>
    <source>
        <strain evidence="6 7">CL-ES2</strain>
    </source>
</reference>
<dbReference type="Proteomes" id="UP000306575">
    <property type="component" value="Unassembled WGS sequence"/>
</dbReference>
<dbReference type="InterPro" id="IPR005119">
    <property type="entry name" value="LysR_subst-bd"/>
</dbReference>
<keyword evidence="7" id="KW-1185">Reference proteome</keyword>
<dbReference type="PANTHER" id="PTHR30537:SF74">
    <property type="entry name" value="HTH-TYPE TRANSCRIPTIONAL REGULATOR TRPI"/>
    <property type="match status" value="1"/>
</dbReference>
<dbReference type="Gene3D" id="3.40.190.10">
    <property type="entry name" value="Periplasmic binding protein-like II"/>
    <property type="match status" value="2"/>
</dbReference>
<evidence type="ECO:0000256" key="2">
    <source>
        <dbReference type="ARBA" id="ARBA00023015"/>
    </source>
</evidence>
<keyword evidence="3" id="KW-0238">DNA-binding</keyword>
<dbReference type="InterPro" id="IPR036388">
    <property type="entry name" value="WH-like_DNA-bd_sf"/>
</dbReference>
<evidence type="ECO:0000256" key="4">
    <source>
        <dbReference type="ARBA" id="ARBA00023163"/>
    </source>
</evidence>
<comment type="caution">
    <text evidence="6">The sequence shown here is derived from an EMBL/GenBank/DDBJ whole genome shotgun (WGS) entry which is preliminary data.</text>
</comment>
<dbReference type="InterPro" id="IPR058163">
    <property type="entry name" value="LysR-type_TF_proteobact-type"/>
</dbReference>
<sequence>MAKLPNLVWLRSFEAAARHMSFTAAAAELGVTQTALSLHVRSLEAALGCKLFTRAARHLTLTDLGQAYAFSVRRALGDIGLSTASLFGPSSAQVLTVRVPISTAALWLAHRLPKFTAAHPDISLKLVSNIWASSADQDDVDVDVRLGHGEWAQLASRKISQERVVPIASSSAASRNLPVTEWAHGPVVQILGYQDLWHQYLNSHDTAANNTPPYTVDTTIAAIDIVAAGGGCAMILERFAHTAIQTGKPISILGAPMAINQSHYLVGRETSGMNDTARQLFEAWLEAEFRAD</sequence>
<gene>
    <name evidence="6" type="ORF">FAP39_06385</name>
</gene>
<organism evidence="6 7">
    <name type="scientific">Shimia litoralis</name>
    <dbReference type="NCBI Taxonomy" id="420403"/>
    <lineage>
        <taxon>Bacteria</taxon>
        <taxon>Pseudomonadati</taxon>
        <taxon>Pseudomonadota</taxon>
        <taxon>Alphaproteobacteria</taxon>
        <taxon>Rhodobacterales</taxon>
        <taxon>Roseobacteraceae</taxon>
    </lineage>
</organism>
<proteinExistence type="inferred from homology"/>
<dbReference type="AlphaFoldDB" id="A0A4U7N665"/>
<dbReference type="InterPro" id="IPR000847">
    <property type="entry name" value="LysR_HTH_N"/>
</dbReference>
<dbReference type="PROSITE" id="PS50931">
    <property type="entry name" value="HTH_LYSR"/>
    <property type="match status" value="1"/>
</dbReference>
<evidence type="ECO:0000259" key="5">
    <source>
        <dbReference type="PROSITE" id="PS50931"/>
    </source>
</evidence>
<dbReference type="GO" id="GO:0006351">
    <property type="term" value="P:DNA-templated transcription"/>
    <property type="evidence" value="ECO:0007669"/>
    <property type="project" value="TreeGrafter"/>
</dbReference>
<evidence type="ECO:0000256" key="1">
    <source>
        <dbReference type="ARBA" id="ARBA00009437"/>
    </source>
</evidence>
<dbReference type="OrthoDB" id="9813056at2"/>
<evidence type="ECO:0000313" key="7">
    <source>
        <dbReference type="Proteomes" id="UP000306575"/>
    </source>
</evidence>
<evidence type="ECO:0000256" key="3">
    <source>
        <dbReference type="ARBA" id="ARBA00023125"/>
    </source>
</evidence>
<accession>A0A4U7N665</accession>
<protein>
    <submittedName>
        <fullName evidence="6">LysR family transcriptional regulator</fullName>
    </submittedName>
</protein>
<dbReference type="RefSeq" id="WP_138015565.1">
    <property type="nucleotide sequence ID" value="NZ_SULI01000005.1"/>
</dbReference>
<evidence type="ECO:0000313" key="6">
    <source>
        <dbReference type="EMBL" id="TKZ21362.1"/>
    </source>
</evidence>
<dbReference type="GO" id="GO:0043565">
    <property type="term" value="F:sequence-specific DNA binding"/>
    <property type="evidence" value="ECO:0007669"/>
    <property type="project" value="TreeGrafter"/>
</dbReference>
<dbReference type="PRINTS" id="PR00039">
    <property type="entry name" value="HTHLYSR"/>
</dbReference>
<keyword evidence="4" id="KW-0804">Transcription</keyword>
<dbReference type="SUPFAM" id="SSF46785">
    <property type="entry name" value="Winged helix' DNA-binding domain"/>
    <property type="match status" value="1"/>
</dbReference>
<dbReference type="Pfam" id="PF00126">
    <property type="entry name" value="HTH_1"/>
    <property type="match status" value="1"/>
</dbReference>
<dbReference type="Pfam" id="PF03466">
    <property type="entry name" value="LysR_substrate"/>
    <property type="match status" value="1"/>
</dbReference>
<dbReference type="GO" id="GO:0003700">
    <property type="term" value="F:DNA-binding transcription factor activity"/>
    <property type="evidence" value="ECO:0007669"/>
    <property type="project" value="InterPro"/>
</dbReference>